<comment type="caution">
    <text evidence="4">Lacks conserved residue(s) required for the propagation of feature annotation.</text>
</comment>
<feature type="transmembrane region" description="Helical" evidence="6">
    <location>
        <begin position="356"/>
        <end position="378"/>
    </location>
</feature>
<dbReference type="Proteomes" id="UP001396334">
    <property type="component" value="Unassembled WGS sequence"/>
</dbReference>
<evidence type="ECO:0000256" key="3">
    <source>
        <dbReference type="ARBA" id="ARBA00023180"/>
    </source>
</evidence>
<accession>A0ABR2P9X9</accession>
<dbReference type="Gene3D" id="2.90.10.10">
    <property type="entry name" value="Bulb-type lectin domain"/>
    <property type="match status" value="1"/>
</dbReference>
<dbReference type="Pfam" id="PF01453">
    <property type="entry name" value="B_lectin"/>
    <property type="match status" value="1"/>
</dbReference>
<dbReference type="CDD" id="cd00028">
    <property type="entry name" value="B_lectin"/>
    <property type="match status" value="1"/>
</dbReference>
<protein>
    <recommendedName>
        <fullName evidence="12">Bulb-type lectin domain-containing protein</fullName>
    </recommendedName>
</protein>
<evidence type="ECO:0000256" key="1">
    <source>
        <dbReference type="ARBA" id="ARBA00022729"/>
    </source>
</evidence>
<keyword evidence="11" id="KW-1185">Reference proteome</keyword>
<feature type="region of interest" description="Disordered" evidence="5">
    <location>
        <begin position="431"/>
        <end position="453"/>
    </location>
</feature>
<dbReference type="InterPro" id="IPR001480">
    <property type="entry name" value="Bulb-type_lectin_dom"/>
</dbReference>
<evidence type="ECO:0000313" key="10">
    <source>
        <dbReference type="EMBL" id="KAK8985242.1"/>
    </source>
</evidence>
<sequence>MEMGFYFYILCCSLIFFSKDSTAIDTISVSESLTDGMTLVSNDGSFALGFFFPGSSKSRYLGIWYHNHPMQTVVWVANRITPINDSTGVLKIRSSGKLVLQIQNTTAVWSANWTATVENPVLQLLDSGNLVVRDGKRYLWQSFDYPSDTILPGMKIGVDLRTGFQIRVSAWKNWDDPSPADLTYGVELVEGPEMVLRKGSEKLYRSGLWIGNGFSGSQDYRANPFFVINFVWKKNEVYYTFLLKNESVTSRLVLNQTEGVRKRYTWNPETQTWNLFSMRPSDYCDTYGVCGPNANCENNKFPFCQCLTGFTPDWSKRSSNSSEYPGGCIRKSDGMDLYIRVPASEIELKKRANVKLAIILATVIAALLGILLVVCYICRSKRKLKAESEGNNVNDKESEDEDLELAIFGRNELFSPQQPGFLVYNRPFGADSSSGNDRSSSRNEISLSILEAR</sequence>
<feature type="chain" id="PRO_5045712912" description="Bulb-type lectin domain-containing protein" evidence="7">
    <location>
        <begin position="24"/>
        <end position="453"/>
    </location>
</feature>
<evidence type="ECO:0000256" key="4">
    <source>
        <dbReference type="PROSITE-ProRule" id="PRU00076"/>
    </source>
</evidence>
<gene>
    <name evidence="10" type="ORF">V6N11_068509</name>
</gene>
<feature type="domain" description="EGF-like" evidence="8">
    <location>
        <begin position="280"/>
        <end position="316"/>
    </location>
</feature>
<evidence type="ECO:0008006" key="12">
    <source>
        <dbReference type="Google" id="ProtNLM"/>
    </source>
</evidence>
<dbReference type="InterPro" id="IPR036426">
    <property type="entry name" value="Bulb-type_lectin_dom_sf"/>
</dbReference>
<dbReference type="InterPro" id="IPR000858">
    <property type="entry name" value="S_locus_glycoprot_dom"/>
</dbReference>
<keyword evidence="6" id="KW-0812">Transmembrane</keyword>
<dbReference type="PANTHER" id="PTHR32444">
    <property type="entry name" value="BULB-TYPE LECTIN DOMAIN-CONTAINING PROTEIN"/>
    <property type="match status" value="1"/>
</dbReference>
<keyword evidence="2" id="KW-1015">Disulfide bond</keyword>
<evidence type="ECO:0000256" key="5">
    <source>
        <dbReference type="SAM" id="MobiDB-lite"/>
    </source>
</evidence>
<dbReference type="Pfam" id="PF00954">
    <property type="entry name" value="S_locus_glycop"/>
    <property type="match status" value="1"/>
</dbReference>
<feature type="domain" description="Bulb-type lectin" evidence="9">
    <location>
        <begin position="24"/>
        <end position="145"/>
    </location>
</feature>
<dbReference type="PROSITE" id="PS50026">
    <property type="entry name" value="EGF_3"/>
    <property type="match status" value="1"/>
</dbReference>
<dbReference type="SUPFAM" id="SSF51110">
    <property type="entry name" value="alpha-D-mannose-specific plant lectins"/>
    <property type="match status" value="1"/>
</dbReference>
<evidence type="ECO:0000256" key="6">
    <source>
        <dbReference type="SAM" id="Phobius"/>
    </source>
</evidence>
<keyword evidence="6" id="KW-0472">Membrane</keyword>
<dbReference type="EMBL" id="JBBPBN010000069">
    <property type="protein sequence ID" value="KAK8985242.1"/>
    <property type="molecule type" value="Genomic_DNA"/>
</dbReference>
<dbReference type="PANTHER" id="PTHR32444:SF234">
    <property type="entry name" value="RECEPTOR-LIKE SERINE_THREONINE-PROTEIN KINASE"/>
    <property type="match status" value="1"/>
</dbReference>
<evidence type="ECO:0000259" key="9">
    <source>
        <dbReference type="PROSITE" id="PS50927"/>
    </source>
</evidence>
<evidence type="ECO:0000256" key="2">
    <source>
        <dbReference type="ARBA" id="ARBA00023157"/>
    </source>
</evidence>
<evidence type="ECO:0000313" key="11">
    <source>
        <dbReference type="Proteomes" id="UP001396334"/>
    </source>
</evidence>
<dbReference type="PROSITE" id="PS50927">
    <property type="entry name" value="BULB_LECTIN"/>
    <property type="match status" value="1"/>
</dbReference>
<reference evidence="10 11" key="1">
    <citation type="journal article" date="2024" name="G3 (Bethesda)">
        <title>Genome assembly of Hibiscus sabdariffa L. provides insights into metabolisms of medicinal natural products.</title>
        <authorList>
            <person name="Kim T."/>
        </authorList>
    </citation>
    <scope>NUCLEOTIDE SEQUENCE [LARGE SCALE GENOMIC DNA]</scope>
    <source>
        <strain evidence="10">TK-2024</strain>
        <tissue evidence="10">Old leaves</tissue>
    </source>
</reference>
<dbReference type="SMART" id="SM00108">
    <property type="entry name" value="B_lectin"/>
    <property type="match status" value="1"/>
</dbReference>
<feature type="signal peptide" evidence="7">
    <location>
        <begin position="1"/>
        <end position="23"/>
    </location>
</feature>
<organism evidence="10 11">
    <name type="scientific">Hibiscus sabdariffa</name>
    <name type="common">roselle</name>
    <dbReference type="NCBI Taxonomy" id="183260"/>
    <lineage>
        <taxon>Eukaryota</taxon>
        <taxon>Viridiplantae</taxon>
        <taxon>Streptophyta</taxon>
        <taxon>Embryophyta</taxon>
        <taxon>Tracheophyta</taxon>
        <taxon>Spermatophyta</taxon>
        <taxon>Magnoliopsida</taxon>
        <taxon>eudicotyledons</taxon>
        <taxon>Gunneridae</taxon>
        <taxon>Pentapetalae</taxon>
        <taxon>rosids</taxon>
        <taxon>malvids</taxon>
        <taxon>Malvales</taxon>
        <taxon>Malvaceae</taxon>
        <taxon>Malvoideae</taxon>
        <taxon>Hibiscus</taxon>
    </lineage>
</organism>
<keyword evidence="1 7" id="KW-0732">Signal</keyword>
<keyword evidence="3" id="KW-0325">Glycoprotein</keyword>
<dbReference type="CDD" id="cd00054">
    <property type="entry name" value="EGF_CA"/>
    <property type="match status" value="1"/>
</dbReference>
<comment type="caution">
    <text evidence="10">The sequence shown here is derived from an EMBL/GenBank/DDBJ whole genome shotgun (WGS) entry which is preliminary data.</text>
</comment>
<evidence type="ECO:0000256" key="7">
    <source>
        <dbReference type="SAM" id="SignalP"/>
    </source>
</evidence>
<proteinExistence type="predicted"/>
<keyword evidence="4" id="KW-0245">EGF-like domain</keyword>
<dbReference type="InterPro" id="IPR000742">
    <property type="entry name" value="EGF"/>
</dbReference>
<evidence type="ECO:0000259" key="8">
    <source>
        <dbReference type="PROSITE" id="PS50026"/>
    </source>
</evidence>
<name>A0ABR2P9X9_9ROSI</name>
<keyword evidence="6" id="KW-1133">Transmembrane helix</keyword>